<proteinExistence type="predicted"/>
<dbReference type="AlphaFoldDB" id="A0A930VE70"/>
<keyword evidence="2" id="KW-1185">Reference proteome</keyword>
<dbReference type="EMBL" id="JADKPN010000002">
    <property type="protein sequence ID" value="MBF4762936.1"/>
    <property type="molecule type" value="Genomic_DNA"/>
</dbReference>
<dbReference type="RefSeq" id="WP_194706095.1">
    <property type="nucleotide sequence ID" value="NZ_JADKPN010000002.1"/>
</dbReference>
<comment type="caution">
    <text evidence="1">The sequence shown here is derived from an EMBL/GenBank/DDBJ whole genome shotgun (WGS) entry which is preliminary data.</text>
</comment>
<protein>
    <submittedName>
        <fullName evidence="1">TIGR02569 family protein</fullName>
    </submittedName>
</protein>
<organism evidence="1 2">
    <name type="scientific">Nocardioides islandensis</name>
    <dbReference type="NCBI Taxonomy" id="433663"/>
    <lineage>
        <taxon>Bacteria</taxon>
        <taxon>Bacillati</taxon>
        <taxon>Actinomycetota</taxon>
        <taxon>Actinomycetes</taxon>
        <taxon>Propionibacteriales</taxon>
        <taxon>Nocardioidaceae</taxon>
        <taxon>Nocardioides</taxon>
    </lineage>
</organism>
<evidence type="ECO:0000313" key="2">
    <source>
        <dbReference type="Proteomes" id="UP000640489"/>
    </source>
</evidence>
<dbReference type="InterPro" id="IPR011009">
    <property type="entry name" value="Kinase-like_dom_sf"/>
</dbReference>
<reference evidence="1" key="1">
    <citation type="submission" date="2020-11" db="EMBL/GenBank/DDBJ databases">
        <title>Nocardioides sp. nov., isolated from Soil of Cynanchum wilfordii Hemsley rhizosphere.</title>
        <authorList>
            <person name="Lee J.-S."/>
            <person name="Suh M.K."/>
            <person name="Kim J.-S."/>
        </authorList>
    </citation>
    <scope>NUCLEOTIDE SEQUENCE</scope>
    <source>
        <strain evidence="1">KCTC 19275</strain>
    </source>
</reference>
<evidence type="ECO:0000313" key="1">
    <source>
        <dbReference type="EMBL" id="MBF4762936.1"/>
    </source>
</evidence>
<sequence length="269" mass="28539">MTGPPPTPTVLAAFGLANQPRPLVAPTWVVDDVVLKPETDHGLQAWLGTEVAGVERRGYRMAEALAAVDGSWVVDGWAASRWVEGTSVPEAGPTPERWALALEGGRAFHRSVAGLRRPSFIDRRDSWWARADRRAWGAAGAAEPVAPLAATAALLERTCRPLGESQVVHADLGGNVLLAEELDPAVIDVSPYWRPPAYAEGVLVADALCWYGGDARLLDDLGVPVPAVARAMLFRLWTTHERVTAGVGLDDLEGEALAYAAAAAAICSA</sequence>
<accession>A0A930VE70</accession>
<name>A0A930VE70_9ACTN</name>
<dbReference type="Proteomes" id="UP000640489">
    <property type="component" value="Unassembled WGS sequence"/>
</dbReference>
<gene>
    <name evidence="1" type="ORF">ISU07_07330</name>
</gene>
<dbReference type="SUPFAM" id="SSF56112">
    <property type="entry name" value="Protein kinase-like (PK-like)"/>
    <property type="match status" value="1"/>
</dbReference>